<dbReference type="SUPFAM" id="SSF53448">
    <property type="entry name" value="Nucleotide-diphospho-sugar transferases"/>
    <property type="match status" value="1"/>
</dbReference>
<dbReference type="InterPro" id="IPR039741">
    <property type="entry name" value="UDP-sugar_pyrophosphorylase"/>
</dbReference>
<sequence length="539" mass="60653">RQSTVKCRPGETSTILFLVSVSAAVEWTYFIKRAREFGVFYSINFKLVIMSDINEIKGVLSELDQEHLLQFWDRLSQSDKDELLSDIKEINLKEVISYFKRTADTLNENQEKLDDRMKPIPSHLYGAVSRTSPEHLQSFQTEGYVQISEGRVGVLIMAGGQGTRLGSSLPKGMYNIGLPSNKSLYQIQAERILKLQQLAFSHTGKQGSITWIIMTSEKTMEPTKEYFEENNYFGLSKSNVIFFEQGQLPCFTFDGKIILERPNKISKSPDGNGGIYRALRDKKVLDEIEKRGVEYLHCHSVDNILVRVADPVFVGYCVKRGADCGAKVVPKAFPTEALGVICNVDDKFQVVEYSEITLKTAEMRNNDGKLTFSAGSICNHFFTAKFLRKIVGKYENQLKLHVAKKKIPFVNENGVQCVPEKPNGIKMEKFVFDVFPFAENLVVWEVNREDEFSALKNSDSSEKDNPSTAKRDLFSQHARFIRQAGGEIIGNPLVCEISPLLSYAGEGLKSVVEGKTFQSPLLLKSSKEEITNGSNGIHT</sequence>
<evidence type="ECO:0000256" key="2">
    <source>
        <dbReference type="ARBA" id="ARBA00010401"/>
    </source>
</evidence>
<dbReference type="InterPro" id="IPR002618">
    <property type="entry name" value="UDPGP_fam"/>
</dbReference>
<dbReference type="PANTHER" id="PTHR11952:SF2">
    <property type="entry name" value="LD24639P"/>
    <property type="match status" value="1"/>
</dbReference>
<dbReference type="EMBL" id="GECU01002970">
    <property type="protein sequence ID" value="JAT04737.1"/>
    <property type="molecule type" value="Transcribed_RNA"/>
</dbReference>
<evidence type="ECO:0000256" key="5">
    <source>
        <dbReference type="ARBA" id="ARBA00022695"/>
    </source>
</evidence>
<dbReference type="CDD" id="cd04193">
    <property type="entry name" value="UDPGlcNAc_PPase"/>
    <property type="match status" value="1"/>
</dbReference>
<dbReference type="FunFam" id="3.90.550.10:FF:000075">
    <property type="entry name" value="Probable UDP-N-acetylglucosamine pyrophosphorylase"/>
    <property type="match status" value="1"/>
</dbReference>
<dbReference type="GO" id="GO:0003977">
    <property type="term" value="F:UDP-N-acetylglucosamine diphosphorylase activity"/>
    <property type="evidence" value="ECO:0007669"/>
    <property type="project" value="UniProtKB-EC"/>
</dbReference>
<dbReference type="EMBL" id="GECU01018446">
    <property type="protein sequence ID" value="JAS89260.1"/>
    <property type="molecule type" value="Transcribed_RNA"/>
</dbReference>
<name>A0A1B6IQT1_9HEMI</name>
<gene>
    <name evidence="7" type="ORF">g.13559</name>
    <name evidence="8" type="ORF">g.13560</name>
</gene>
<dbReference type="InterPro" id="IPR029044">
    <property type="entry name" value="Nucleotide-diphossugar_trans"/>
</dbReference>
<evidence type="ECO:0000313" key="7">
    <source>
        <dbReference type="EMBL" id="JAS89260.1"/>
    </source>
</evidence>
<comment type="catalytic activity">
    <reaction evidence="6">
        <text>N-acetyl-alpha-D-glucosamine 1-phosphate + UTP + H(+) = UDP-N-acetyl-alpha-D-glucosamine + diphosphate</text>
        <dbReference type="Rhea" id="RHEA:13509"/>
        <dbReference type="ChEBI" id="CHEBI:15378"/>
        <dbReference type="ChEBI" id="CHEBI:33019"/>
        <dbReference type="ChEBI" id="CHEBI:46398"/>
        <dbReference type="ChEBI" id="CHEBI:57705"/>
        <dbReference type="ChEBI" id="CHEBI:57776"/>
        <dbReference type="EC" id="2.7.7.23"/>
    </reaction>
</comment>
<evidence type="ECO:0000256" key="4">
    <source>
        <dbReference type="ARBA" id="ARBA00022679"/>
    </source>
</evidence>
<comment type="similarity">
    <text evidence="2">Belongs to the UDPGP type 1 family.</text>
</comment>
<feature type="non-terminal residue" evidence="7">
    <location>
        <position position="1"/>
    </location>
</feature>
<dbReference type="Pfam" id="PF01704">
    <property type="entry name" value="UDPGP"/>
    <property type="match status" value="1"/>
</dbReference>
<evidence type="ECO:0000313" key="8">
    <source>
        <dbReference type="EMBL" id="JAT04737.1"/>
    </source>
</evidence>
<dbReference type="EC" id="2.7.7.23" evidence="3"/>
<keyword evidence="5" id="KW-0548">Nucleotidyltransferase</keyword>
<reference evidence="7" key="1">
    <citation type="submission" date="2015-11" db="EMBL/GenBank/DDBJ databases">
        <title>De novo transcriptome assembly of four potential Pierce s Disease insect vectors from Arizona vineyards.</title>
        <authorList>
            <person name="Tassone E.E."/>
        </authorList>
    </citation>
    <scope>NUCLEOTIDE SEQUENCE</scope>
</reference>
<keyword evidence="4" id="KW-0808">Transferase</keyword>
<comment type="pathway">
    <text evidence="1">Nucleotide-sugar biosynthesis; UDP-N-acetyl-alpha-D-glucosamine biosynthesis; UDP-N-acetyl-alpha-D-glucosamine from N-acetyl-alpha-D-glucosamine 1-phosphate: step 1/1.</text>
</comment>
<dbReference type="Gene3D" id="3.90.550.10">
    <property type="entry name" value="Spore Coat Polysaccharide Biosynthesis Protein SpsA, Chain A"/>
    <property type="match status" value="1"/>
</dbReference>
<evidence type="ECO:0000256" key="6">
    <source>
        <dbReference type="ARBA" id="ARBA00048493"/>
    </source>
</evidence>
<accession>A0A1B6IQT1</accession>
<dbReference type="PANTHER" id="PTHR11952">
    <property type="entry name" value="UDP- GLUCOSE PYROPHOSPHORYLASE"/>
    <property type="match status" value="1"/>
</dbReference>
<proteinExistence type="inferred from homology"/>
<evidence type="ECO:0000256" key="3">
    <source>
        <dbReference type="ARBA" id="ARBA00012457"/>
    </source>
</evidence>
<organism evidence="7">
    <name type="scientific">Homalodisca liturata</name>
    <dbReference type="NCBI Taxonomy" id="320908"/>
    <lineage>
        <taxon>Eukaryota</taxon>
        <taxon>Metazoa</taxon>
        <taxon>Ecdysozoa</taxon>
        <taxon>Arthropoda</taxon>
        <taxon>Hexapoda</taxon>
        <taxon>Insecta</taxon>
        <taxon>Pterygota</taxon>
        <taxon>Neoptera</taxon>
        <taxon>Paraneoptera</taxon>
        <taxon>Hemiptera</taxon>
        <taxon>Auchenorrhyncha</taxon>
        <taxon>Membracoidea</taxon>
        <taxon>Cicadellidae</taxon>
        <taxon>Cicadellinae</taxon>
        <taxon>Proconiini</taxon>
        <taxon>Homalodisca</taxon>
    </lineage>
</organism>
<protein>
    <recommendedName>
        <fullName evidence="3">UDP-N-acetylglucosamine diphosphorylase</fullName>
        <ecNumber evidence="3">2.7.7.23</ecNumber>
    </recommendedName>
</protein>
<evidence type="ECO:0000256" key="1">
    <source>
        <dbReference type="ARBA" id="ARBA00005208"/>
    </source>
</evidence>
<dbReference type="GO" id="GO:0006048">
    <property type="term" value="P:UDP-N-acetylglucosamine biosynthetic process"/>
    <property type="evidence" value="ECO:0007669"/>
    <property type="project" value="TreeGrafter"/>
</dbReference>
<dbReference type="AlphaFoldDB" id="A0A1B6IQT1"/>